<comment type="caution">
    <text evidence="2">The sequence shown here is derived from an EMBL/GenBank/DDBJ whole genome shotgun (WGS) entry which is preliminary data.</text>
</comment>
<keyword evidence="1" id="KW-0472">Membrane</keyword>
<feature type="transmembrane region" description="Helical" evidence="1">
    <location>
        <begin position="20"/>
        <end position="39"/>
    </location>
</feature>
<name>A0ABQ6B0K5_9BRAD</name>
<evidence type="ECO:0000313" key="3">
    <source>
        <dbReference type="Proteomes" id="UP001156905"/>
    </source>
</evidence>
<dbReference type="Proteomes" id="UP001156905">
    <property type="component" value="Unassembled WGS sequence"/>
</dbReference>
<keyword evidence="3" id="KW-1185">Reference proteome</keyword>
<protein>
    <submittedName>
        <fullName evidence="2">Uncharacterized protein</fullName>
    </submittedName>
</protein>
<evidence type="ECO:0000313" key="2">
    <source>
        <dbReference type="EMBL" id="GLR87348.1"/>
    </source>
</evidence>
<dbReference type="EMBL" id="BSOW01000014">
    <property type="protein sequence ID" value="GLR87348.1"/>
    <property type="molecule type" value="Genomic_DNA"/>
</dbReference>
<proteinExistence type="predicted"/>
<keyword evidence="1" id="KW-0812">Transmembrane</keyword>
<evidence type="ECO:0000256" key="1">
    <source>
        <dbReference type="SAM" id="Phobius"/>
    </source>
</evidence>
<sequence>MQVVVMEELDSEHKPVWTNGWIAAALAVVATVLLGVDVADQNLASPAEGVESANSYAAVFAAGATVSPTDHGIPVGGRALLAQNRSEKKVVAVRSEALRVAAD</sequence>
<keyword evidence="1" id="KW-1133">Transmembrane helix</keyword>
<accession>A0ABQ6B0K5</accession>
<organism evidence="2 3">
    <name type="scientific">Bradyrhizobium iriomotense</name>
    <dbReference type="NCBI Taxonomy" id="441950"/>
    <lineage>
        <taxon>Bacteria</taxon>
        <taxon>Pseudomonadati</taxon>
        <taxon>Pseudomonadota</taxon>
        <taxon>Alphaproteobacteria</taxon>
        <taxon>Hyphomicrobiales</taxon>
        <taxon>Nitrobacteraceae</taxon>
        <taxon>Bradyrhizobium</taxon>
    </lineage>
</organism>
<gene>
    <name evidence="2" type="ORF">GCM10007857_40590</name>
</gene>
<dbReference type="RefSeq" id="WP_284268150.1">
    <property type="nucleotide sequence ID" value="NZ_BSOW01000014.1"/>
</dbReference>
<reference evidence="3" key="1">
    <citation type="journal article" date="2019" name="Int. J. Syst. Evol. Microbiol.">
        <title>The Global Catalogue of Microorganisms (GCM) 10K type strain sequencing project: providing services to taxonomists for standard genome sequencing and annotation.</title>
        <authorList>
            <consortium name="The Broad Institute Genomics Platform"/>
            <consortium name="The Broad Institute Genome Sequencing Center for Infectious Disease"/>
            <person name="Wu L."/>
            <person name="Ma J."/>
        </authorList>
    </citation>
    <scope>NUCLEOTIDE SEQUENCE [LARGE SCALE GENOMIC DNA]</scope>
    <source>
        <strain evidence="3">NBRC 102520</strain>
    </source>
</reference>